<dbReference type="NCBIfam" id="NF004837">
    <property type="entry name" value="PRK06187.1"/>
    <property type="match status" value="1"/>
</dbReference>
<dbReference type="CDD" id="cd05936">
    <property type="entry name" value="FC-FACS_FadD_like"/>
    <property type="match status" value="1"/>
</dbReference>
<name>A0A8D4VPV4_9GAMM</name>
<feature type="domain" description="AMP-dependent synthetase/ligase" evidence="1">
    <location>
        <begin position="15"/>
        <end position="373"/>
    </location>
</feature>
<dbReference type="PROSITE" id="PS00455">
    <property type="entry name" value="AMP_BINDING"/>
    <property type="match status" value="1"/>
</dbReference>
<keyword evidence="4" id="KW-1185">Reference proteome</keyword>
<dbReference type="InterPro" id="IPR000873">
    <property type="entry name" value="AMP-dep_synth/lig_dom"/>
</dbReference>
<dbReference type="KEGG" id="moz:MoryE10_10730"/>
<reference evidence="3" key="1">
    <citation type="submission" date="2019-06" db="EMBL/GenBank/DDBJ databases">
        <title>Complete genome sequence of Methylogaea oryzae strain JCM16910.</title>
        <authorList>
            <person name="Asakawa S."/>
        </authorList>
    </citation>
    <scope>NUCLEOTIDE SEQUENCE</scope>
    <source>
        <strain evidence="3">E10</strain>
    </source>
</reference>
<dbReference type="InterPro" id="IPR025110">
    <property type="entry name" value="AMP-bd_C"/>
</dbReference>
<dbReference type="PANTHER" id="PTHR43767:SF1">
    <property type="entry name" value="NONRIBOSOMAL PEPTIDE SYNTHASE PES1 (EUROFUNG)-RELATED"/>
    <property type="match status" value="1"/>
</dbReference>
<dbReference type="EMBL" id="AP019782">
    <property type="protein sequence ID" value="BBL70467.1"/>
    <property type="molecule type" value="Genomic_DNA"/>
</dbReference>
<feature type="domain" description="AMP-binding enzyme C-terminal" evidence="2">
    <location>
        <begin position="424"/>
        <end position="498"/>
    </location>
</feature>
<dbReference type="InterPro" id="IPR020845">
    <property type="entry name" value="AMP-binding_CS"/>
</dbReference>
<dbReference type="GO" id="GO:0016874">
    <property type="term" value="F:ligase activity"/>
    <property type="evidence" value="ECO:0007669"/>
    <property type="project" value="UniProtKB-KW"/>
</dbReference>
<evidence type="ECO:0000259" key="2">
    <source>
        <dbReference type="Pfam" id="PF13193"/>
    </source>
</evidence>
<evidence type="ECO:0000313" key="4">
    <source>
        <dbReference type="Proteomes" id="UP000824988"/>
    </source>
</evidence>
<dbReference type="AlphaFoldDB" id="A0A8D4VPV4"/>
<dbReference type="Pfam" id="PF13193">
    <property type="entry name" value="AMP-binding_C"/>
    <property type="match status" value="1"/>
</dbReference>
<dbReference type="RefSeq" id="WP_246598959.1">
    <property type="nucleotide sequence ID" value="NZ_AP019782.1"/>
</dbReference>
<dbReference type="PANTHER" id="PTHR43767">
    <property type="entry name" value="LONG-CHAIN-FATTY-ACID--COA LIGASE"/>
    <property type="match status" value="1"/>
</dbReference>
<evidence type="ECO:0000313" key="3">
    <source>
        <dbReference type="EMBL" id="BBL70467.1"/>
    </source>
</evidence>
<evidence type="ECO:0000259" key="1">
    <source>
        <dbReference type="Pfam" id="PF00501"/>
    </source>
</evidence>
<dbReference type="Proteomes" id="UP000824988">
    <property type="component" value="Chromosome"/>
</dbReference>
<dbReference type="Pfam" id="PF00501">
    <property type="entry name" value="AMP-binding"/>
    <property type="match status" value="1"/>
</dbReference>
<organism evidence="3 4">
    <name type="scientific">Methylogaea oryzae</name>
    <dbReference type="NCBI Taxonomy" id="1295382"/>
    <lineage>
        <taxon>Bacteria</taxon>
        <taxon>Pseudomonadati</taxon>
        <taxon>Pseudomonadota</taxon>
        <taxon>Gammaproteobacteria</taxon>
        <taxon>Methylococcales</taxon>
        <taxon>Methylococcaceae</taxon>
        <taxon>Methylogaea</taxon>
    </lineage>
</organism>
<proteinExistence type="predicted"/>
<gene>
    <name evidence="3" type="ORF">MoryE10_10730</name>
</gene>
<sequence length="518" mass="55314">MAPHDIEASLPRLLRAAAQQYPQHPAVILPDKRIDFAAFDRLSDRAAAGLAAKGVAKGDRVGLYCANSADFAVAYAGILKAGAVVVPLNLLYSPAEVAYMLNDSGAKGLIYHGPFQDMADYARGAVAGLEFFVAVDDRSGPEGWGAFLANEGPVPDPVFDTGEDLAVILYTSGTTGHPKGAMLTHRNLAANTASVRQALDWRAGEDVVLLVLPMFHAFAATVGMLTPLVCGCAFAPVARFEPDTVVKTMAAAKATVFLGVPSMYSVLLRIKDELASVVSGLRLCVSGGAALPVEVLRGFAERFGVTIYEGDGPTECSPVTCVNPIGGLVKPGTVGLPVPMVEMRIVDEAGEPLPLGEVGEIAVRGPNVMKGYWRLPEATAESFHDGWFLTGDLGTEDEDGYFAIVDRKKDMIIVNGMNVYPRVIEDALYSLAGVREAAVVGELHDLHGEIPVAYVSLHEESNLSGAEVRNWCKERLGRHEIPRKVVVLPELPKNATGKILKRQLRKHGEVERGVVGLE</sequence>
<protein>
    <submittedName>
        <fullName evidence="3">Long-chain-fatty-acid--CoA ligase</fullName>
    </submittedName>
</protein>
<accession>A0A8D4VPV4</accession>
<dbReference type="InterPro" id="IPR050237">
    <property type="entry name" value="ATP-dep_AMP-bd_enzyme"/>
</dbReference>
<keyword evidence="3" id="KW-0436">Ligase</keyword>